<keyword evidence="3" id="KW-1185">Reference proteome</keyword>
<dbReference type="InterPro" id="IPR024513">
    <property type="entry name" value="DUF3334"/>
</dbReference>
<dbReference type="AlphaFoldDB" id="A0A1H7XDS8"/>
<dbReference type="OrthoDB" id="8748921at2"/>
<dbReference type="RefSeq" id="WP_093883292.1">
    <property type="nucleotide sequence ID" value="NZ_FOBS01000010.1"/>
</dbReference>
<evidence type="ECO:0000313" key="2">
    <source>
        <dbReference type="EMBL" id="SEM31940.1"/>
    </source>
</evidence>
<dbReference type="InterPro" id="IPR028976">
    <property type="entry name" value="CheC-like_sf"/>
</dbReference>
<dbReference type="SUPFAM" id="SSF103039">
    <property type="entry name" value="CheC-like"/>
    <property type="match status" value="1"/>
</dbReference>
<dbReference type="EMBL" id="FOBS01000010">
    <property type="protein sequence ID" value="SEM31940.1"/>
    <property type="molecule type" value="Genomic_DNA"/>
</dbReference>
<protein>
    <submittedName>
        <fullName evidence="2">Chemotaxis protein CheX, a CheY~P-specific phosphatase</fullName>
    </submittedName>
</protein>
<proteinExistence type="predicted"/>
<evidence type="ECO:0000256" key="1">
    <source>
        <dbReference type="ARBA" id="ARBA00022500"/>
    </source>
</evidence>
<dbReference type="Pfam" id="PF11813">
    <property type="entry name" value="DUF3334"/>
    <property type="match status" value="1"/>
</dbReference>
<sequence>MEEPQVERKIVVTDDVIRILCSSVESVLSNTIRSDIFISPMVKELESTCLKPDIGCFVLFQGDFSGLIIINFTKDAAMEIYRNYLIGMGMPEDDLAQNHTTDEVASSLGELLNQCVGKFRFDLENKTGIFVNQNQPKMLVVNESVQIAIEMGIERQQLRQISFKTVNGNRFYLEVALPDIKFYSLFDFHKVELPDIEDMLAQGKG</sequence>
<gene>
    <name evidence="2" type="ORF">SAMN04489760_11063</name>
</gene>
<keyword evidence="1" id="KW-0145">Chemotaxis</keyword>
<organism evidence="2 3">
    <name type="scientific">Syntrophus gentianae</name>
    <dbReference type="NCBI Taxonomy" id="43775"/>
    <lineage>
        <taxon>Bacteria</taxon>
        <taxon>Pseudomonadati</taxon>
        <taxon>Thermodesulfobacteriota</taxon>
        <taxon>Syntrophia</taxon>
        <taxon>Syntrophales</taxon>
        <taxon>Syntrophaceae</taxon>
        <taxon>Syntrophus</taxon>
    </lineage>
</organism>
<dbReference type="Proteomes" id="UP000198744">
    <property type="component" value="Unassembled WGS sequence"/>
</dbReference>
<dbReference type="STRING" id="43775.SAMN04489760_11063"/>
<dbReference type="GO" id="GO:0006935">
    <property type="term" value="P:chemotaxis"/>
    <property type="evidence" value="ECO:0007669"/>
    <property type="project" value="UniProtKB-KW"/>
</dbReference>
<accession>A0A1H7XDS8</accession>
<dbReference type="Gene3D" id="3.40.1550.10">
    <property type="entry name" value="CheC-like"/>
    <property type="match status" value="1"/>
</dbReference>
<name>A0A1H7XDS8_9BACT</name>
<reference evidence="2 3" key="1">
    <citation type="submission" date="2016-10" db="EMBL/GenBank/DDBJ databases">
        <authorList>
            <person name="de Groot N.N."/>
        </authorList>
    </citation>
    <scope>NUCLEOTIDE SEQUENCE [LARGE SCALE GENOMIC DNA]</scope>
    <source>
        <strain evidence="2 3">DSM 8423</strain>
    </source>
</reference>
<evidence type="ECO:0000313" key="3">
    <source>
        <dbReference type="Proteomes" id="UP000198744"/>
    </source>
</evidence>